<feature type="DNA-binding region" description="OmpR/PhoB-type" evidence="4">
    <location>
        <begin position="1"/>
        <end position="100"/>
    </location>
</feature>
<dbReference type="InterPro" id="IPR016032">
    <property type="entry name" value="Sig_transdc_resp-reg_C-effctor"/>
</dbReference>
<keyword evidence="2" id="KW-0902">Two-component regulatory system</keyword>
<evidence type="ECO:0000259" key="6">
    <source>
        <dbReference type="PROSITE" id="PS51755"/>
    </source>
</evidence>
<dbReference type="Gene3D" id="1.10.10.10">
    <property type="entry name" value="Winged helix-like DNA-binding domain superfamily/Winged helix DNA-binding domain"/>
    <property type="match status" value="1"/>
</dbReference>
<dbReference type="Pfam" id="PF25872">
    <property type="entry name" value="HTH_77"/>
    <property type="match status" value="1"/>
</dbReference>
<sequence length="1244" mass="133435">MRFEVLGPLNVTTDDGAPVAVPEPKVRALLACLLVHHGRPVAVDRLIDDLWGEDAAPGNPGNARNTLQTKVSQLRRTLEKAEPGARSLVEYGPAGYALRVADEAVDAARFGALTARARARATAGGVGQRMKVALFADALSLWRGDVAYAEFRDAPFVRAEATRLEEQRLTVAEELAELRLELGEHSILADELAGPVALHPLRERLRAVHIRALYRAGRPTEALDAYHDLKQRLADELGLDPGAELTALQQAVLEQAPALAAPKPIPSTTAASVDARPPHTNLPAPVTTLVGRDDVVARVCALAGDARLVTLTGPGGVGKTRLALEAAARLTDAFAEGVWLVELAGARGGEAASVVESVAAALGIRDDTPRDGITAAGTTLDRLAEAMGHRRLLLVLDNCEHVVEPVADLAEQLLRRAPHLHIIATSQEPLAIAGETLDAVAPLAEADAVRLFAARAAAAAPGFVLDEGNTEAVALICRRLDGIPLALELAATRVRALGVHVLADRLHDRFRLLNQARRDAPARQRTLRAVIDWSWELLTAPERSVLRRLAVFRGGFVLDAAEEVCAAEDVRTDDVLDVLTRLVDRSLVVPVEDVYDTYDARYRMLESVTAYCRERLEEADESLSVRLRHASHFADLLERAERGLYGGDQRRWLRRIDSEAANMRTALDTAVEQGDAALALRLVNAMSWYWFLRGRLGEACRTLDLALGCAGGPARARADAGARRAAFALLTGDDSLLGENFEAAEPRARLLLEYARCGFEGMEVRDAPLDTMLAEFRSAGDRWGVAAVLNARATRASYQGDLPALRAGAEESAALFGELGDRWGQLRSSEHLGVLAEIAGSYEEAAHLHQEGVRSAQELELWTDVSYRLARLGRVALLTGDDARATDYHERAARLAAEQSHRPAEQFAETGLALGARRRGDLDTAEKHLRPWLEWNRRLGVDSGTALILAQLGYVAEQRGDAESALALHRDGLAAARRTEDPRAVALALEGLAGAHAAAGAAIRAAELLGTAAALRDSVDASLPPAERADVDRAAARAVAALGEAAFTQAMSRAGPCPGGPRLTLRGVLPTQPPPELGLRPRPRTPFGRVLQLRTGWMRRFAAHRTRPATSAPHGGPSRAVDPSSLKRLYAQLGQPFLLLGREVCPGARLGLPLQPSSDVVAVHQHAGLDVGQVAVGVDQGREDAVVFVASPAARGSSSPHRSRSVVSRAPPPPPRLCQGRLCGGGWPCAPRWAPSLQDVRRPL</sequence>
<evidence type="ECO:0000256" key="1">
    <source>
        <dbReference type="ARBA" id="ARBA00005820"/>
    </source>
</evidence>
<dbReference type="InterPro" id="IPR036388">
    <property type="entry name" value="WH-like_DNA-bd_sf"/>
</dbReference>
<dbReference type="Gene3D" id="3.40.50.300">
    <property type="entry name" value="P-loop containing nucleotide triphosphate hydrolases"/>
    <property type="match status" value="1"/>
</dbReference>
<dbReference type="GO" id="GO:0003677">
    <property type="term" value="F:DNA binding"/>
    <property type="evidence" value="ECO:0007669"/>
    <property type="project" value="UniProtKB-UniRule"/>
</dbReference>
<evidence type="ECO:0000256" key="5">
    <source>
        <dbReference type="SAM" id="MobiDB-lite"/>
    </source>
</evidence>
<dbReference type="SMART" id="SM00862">
    <property type="entry name" value="Trans_reg_C"/>
    <property type="match status" value="1"/>
</dbReference>
<name>A0A1E5P185_9ACTN</name>
<dbReference type="Gene3D" id="1.25.40.10">
    <property type="entry name" value="Tetratricopeptide repeat domain"/>
    <property type="match status" value="2"/>
</dbReference>
<evidence type="ECO:0000256" key="4">
    <source>
        <dbReference type="PROSITE-ProRule" id="PRU01091"/>
    </source>
</evidence>
<dbReference type="SMART" id="SM01043">
    <property type="entry name" value="BTAD"/>
    <property type="match status" value="1"/>
</dbReference>
<dbReference type="SUPFAM" id="SSF46894">
    <property type="entry name" value="C-terminal effector domain of the bipartite response regulators"/>
    <property type="match status" value="1"/>
</dbReference>
<gene>
    <name evidence="7" type="ORF">AS594_01135</name>
</gene>
<evidence type="ECO:0000256" key="2">
    <source>
        <dbReference type="ARBA" id="ARBA00023012"/>
    </source>
</evidence>
<comment type="similarity">
    <text evidence="1">Belongs to the AfsR/DnrI/RedD regulatory family.</text>
</comment>
<reference evidence="7 8" key="1">
    <citation type="submission" date="2016-08" db="EMBL/GenBank/DDBJ databases">
        <title>Complete genome sequence of Streptomyces agglomeratus strain 6-3-2, a novel anti-MRSA actinomycete isolated from Wuli of Tebit, China.</title>
        <authorList>
            <person name="Chen X."/>
        </authorList>
    </citation>
    <scope>NUCLEOTIDE SEQUENCE [LARGE SCALE GENOMIC DNA]</scope>
    <source>
        <strain evidence="7 8">6-3-2</strain>
    </source>
</reference>
<dbReference type="GO" id="GO:0006355">
    <property type="term" value="P:regulation of DNA-templated transcription"/>
    <property type="evidence" value="ECO:0007669"/>
    <property type="project" value="InterPro"/>
</dbReference>
<evidence type="ECO:0000313" key="8">
    <source>
        <dbReference type="Proteomes" id="UP000095759"/>
    </source>
</evidence>
<dbReference type="SUPFAM" id="SSF52540">
    <property type="entry name" value="P-loop containing nucleoside triphosphate hydrolases"/>
    <property type="match status" value="1"/>
</dbReference>
<dbReference type="PANTHER" id="PTHR47691:SF3">
    <property type="entry name" value="HTH-TYPE TRANSCRIPTIONAL REGULATOR RV0890C-RELATED"/>
    <property type="match status" value="1"/>
</dbReference>
<dbReference type="InterPro" id="IPR058852">
    <property type="entry name" value="HTH_77"/>
</dbReference>
<dbReference type="AlphaFoldDB" id="A0A1E5P185"/>
<dbReference type="Pfam" id="PF03704">
    <property type="entry name" value="BTAD"/>
    <property type="match status" value="1"/>
</dbReference>
<keyword evidence="3 4" id="KW-0238">DNA-binding</keyword>
<dbReference type="CDD" id="cd15831">
    <property type="entry name" value="BTAD"/>
    <property type="match status" value="1"/>
</dbReference>
<evidence type="ECO:0000313" key="7">
    <source>
        <dbReference type="EMBL" id="OEJ23311.1"/>
    </source>
</evidence>
<dbReference type="InterPro" id="IPR011990">
    <property type="entry name" value="TPR-like_helical_dom_sf"/>
</dbReference>
<keyword evidence="8" id="KW-1185">Reference proteome</keyword>
<organism evidence="7 8">
    <name type="scientific">Streptomyces agglomeratus</name>
    <dbReference type="NCBI Taxonomy" id="285458"/>
    <lineage>
        <taxon>Bacteria</taxon>
        <taxon>Bacillati</taxon>
        <taxon>Actinomycetota</taxon>
        <taxon>Actinomycetes</taxon>
        <taxon>Kitasatosporales</taxon>
        <taxon>Streptomycetaceae</taxon>
        <taxon>Streptomyces</taxon>
    </lineage>
</organism>
<dbReference type="GO" id="GO:0016887">
    <property type="term" value="F:ATP hydrolysis activity"/>
    <property type="evidence" value="ECO:0007669"/>
    <property type="project" value="InterPro"/>
</dbReference>
<dbReference type="STRING" id="285458.BGM19_35725"/>
<dbReference type="EMBL" id="MEHJ01000001">
    <property type="protein sequence ID" value="OEJ23311.1"/>
    <property type="molecule type" value="Genomic_DNA"/>
</dbReference>
<feature type="compositionally biased region" description="Low complexity" evidence="5">
    <location>
        <begin position="1193"/>
        <end position="1209"/>
    </location>
</feature>
<feature type="domain" description="OmpR/PhoB-type" evidence="6">
    <location>
        <begin position="1"/>
        <end position="100"/>
    </location>
</feature>
<dbReference type="InterPro" id="IPR005158">
    <property type="entry name" value="BTAD"/>
</dbReference>
<dbReference type="InterPro" id="IPR049945">
    <property type="entry name" value="AAA_22"/>
</dbReference>
<proteinExistence type="inferred from homology"/>
<dbReference type="PROSITE" id="PS51755">
    <property type="entry name" value="OMPR_PHOB"/>
    <property type="match status" value="1"/>
</dbReference>
<dbReference type="Proteomes" id="UP000095759">
    <property type="component" value="Unassembled WGS sequence"/>
</dbReference>
<dbReference type="InterPro" id="IPR027417">
    <property type="entry name" value="P-loop_NTPase"/>
</dbReference>
<dbReference type="Pfam" id="PF13401">
    <property type="entry name" value="AAA_22"/>
    <property type="match status" value="1"/>
</dbReference>
<dbReference type="GO" id="GO:0000160">
    <property type="term" value="P:phosphorelay signal transduction system"/>
    <property type="evidence" value="ECO:0007669"/>
    <property type="project" value="UniProtKB-KW"/>
</dbReference>
<dbReference type="PANTHER" id="PTHR47691">
    <property type="entry name" value="REGULATOR-RELATED"/>
    <property type="match status" value="1"/>
</dbReference>
<dbReference type="InterPro" id="IPR001867">
    <property type="entry name" value="OmpR/PhoB-type_DNA-bd"/>
</dbReference>
<accession>A0A1E5P185</accession>
<feature type="region of interest" description="Disordered" evidence="5">
    <location>
        <begin position="1193"/>
        <end position="1215"/>
    </location>
</feature>
<dbReference type="SUPFAM" id="SSF48452">
    <property type="entry name" value="TPR-like"/>
    <property type="match status" value="2"/>
</dbReference>
<protein>
    <recommendedName>
        <fullName evidence="6">OmpR/PhoB-type domain-containing protein</fullName>
    </recommendedName>
</protein>
<comment type="caution">
    <text evidence="7">The sequence shown here is derived from an EMBL/GenBank/DDBJ whole genome shotgun (WGS) entry which is preliminary data.</text>
</comment>
<evidence type="ECO:0000256" key="3">
    <source>
        <dbReference type="ARBA" id="ARBA00023125"/>
    </source>
</evidence>
<dbReference type="PRINTS" id="PR00364">
    <property type="entry name" value="DISEASERSIST"/>
</dbReference>
<dbReference type="Pfam" id="PF00486">
    <property type="entry name" value="Trans_reg_C"/>
    <property type="match status" value="1"/>
</dbReference>